<protein>
    <submittedName>
        <fullName evidence="2">NAD(P)-binding protein</fullName>
    </submittedName>
</protein>
<reference evidence="2 3" key="1">
    <citation type="journal article" date="2019" name="Nat. Ecol. Evol.">
        <title>Megaphylogeny resolves global patterns of mushroom evolution.</title>
        <authorList>
            <person name="Varga T."/>
            <person name="Krizsan K."/>
            <person name="Foldi C."/>
            <person name="Dima B."/>
            <person name="Sanchez-Garcia M."/>
            <person name="Sanchez-Ramirez S."/>
            <person name="Szollosi G.J."/>
            <person name="Szarkandi J.G."/>
            <person name="Papp V."/>
            <person name="Albert L."/>
            <person name="Andreopoulos W."/>
            <person name="Angelini C."/>
            <person name="Antonin V."/>
            <person name="Barry K.W."/>
            <person name="Bougher N.L."/>
            <person name="Buchanan P."/>
            <person name="Buyck B."/>
            <person name="Bense V."/>
            <person name="Catcheside P."/>
            <person name="Chovatia M."/>
            <person name="Cooper J."/>
            <person name="Damon W."/>
            <person name="Desjardin D."/>
            <person name="Finy P."/>
            <person name="Geml J."/>
            <person name="Haridas S."/>
            <person name="Hughes K."/>
            <person name="Justo A."/>
            <person name="Karasinski D."/>
            <person name="Kautmanova I."/>
            <person name="Kiss B."/>
            <person name="Kocsube S."/>
            <person name="Kotiranta H."/>
            <person name="LaButti K.M."/>
            <person name="Lechner B.E."/>
            <person name="Liimatainen K."/>
            <person name="Lipzen A."/>
            <person name="Lukacs Z."/>
            <person name="Mihaltcheva S."/>
            <person name="Morgado L.N."/>
            <person name="Niskanen T."/>
            <person name="Noordeloos M.E."/>
            <person name="Ohm R.A."/>
            <person name="Ortiz-Santana B."/>
            <person name="Ovrebo C."/>
            <person name="Racz N."/>
            <person name="Riley R."/>
            <person name="Savchenko A."/>
            <person name="Shiryaev A."/>
            <person name="Soop K."/>
            <person name="Spirin V."/>
            <person name="Szebenyi C."/>
            <person name="Tomsovsky M."/>
            <person name="Tulloss R.E."/>
            <person name="Uehling J."/>
            <person name="Grigoriev I.V."/>
            <person name="Vagvolgyi C."/>
            <person name="Papp T."/>
            <person name="Martin F.M."/>
            <person name="Miettinen O."/>
            <person name="Hibbett D.S."/>
            <person name="Nagy L.G."/>
        </authorList>
    </citation>
    <scope>NUCLEOTIDE SEQUENCE [LARGE SCALE GENOMIC DNA]</scope>
    <source>
        <strain evidence="2 3">CBS 121175</strain>
    </source>
</reference>
<dbReference type="Proteomes" id="UP000307440">
    <property type="component" value="Unassembled WGS sequence"/>
</dbReference>
<dbReference type="Pfam" id="PF05368">
    <property type="entry name" value="NmrA"/>
    <property type="match status" value="1"/>
</dbReference>
<dbReference type="EMBL" id="ML210438">
    <property type="protein sequence ID" value="TFK18049.1"/>
    <property type="molecule type" value="Genomic_DNA"/>
</dbReference>
<dbReference type="Gene3D" id="3.90.25.10">
    <property type="entry name" value="UDP-galactose 4-epimerase, domain 1"/>
    <property type="match status" value="1"/>
</dbReference>
<dbReference type="PANTHER" id="PTHR43162:SF1">
    <property type="entry name" value="PRESTALK A DIFFERENTIATION PROTEIN A"/>
    <property type="match status" value="1"/>
</dbReference>
<dbReference type="SUPFAM" id="SSF51735">
    <property type="entry name" value="NAD(P)-binding Rossmann-fold domains"/>
    <property type="match status" value="1"/>
</dbReference>
<dbReference type="InterPro" id="IPR051604">
    <property type="entry name" value="Ergot_Alk_Oxidoreductase"/>
</dbReference>
<name>A0A5C3KDA2_COPMA</name>
<dbReference type="InterPro" id="IPR036291">
    <property type="entry name" value="NAD(P)-bd_dom_sf"/>
</dbReference>
<accession>A0A5C3KDA2</accession>
<feature type="domain" description="NmrA-like" evidence="1">
    <location>
        <begin position="93"/>
        <end position="270"/>
    </location>
</feature>
<keyword evidence="3" id="KW-1185">Reference proteome</keyword>
<gene>
    <name evidence="2" type="ORF">FA15DRAFT_628329</name>
</gene>
<evidence type="ECO:0000313" key="3">
    <source>
        <dbReference type="Proteomes" id="UP000307440"/>
    </source>
</evidence>
<dbReference type="Gene3D" id="3.40.50.720">
    <property type="entry name" value="NAD(P)-binding Rossmann-like Domain"/>
    <property type="match status" value="1"/>
</dbReference>
<dbReference type="OrthoDB" id="419598at2759"/>
<dbReference type="PANTHER" id="PTHR43162">
    <property type="match status" value="1"/>
</dbReference>
<evidence type="ECO:0000313" key="2">
    <source>
        <dbReference type="EMBL" id="TFK18049.1"/>
    </source>
</evidence>
<dbReference type="AlphaFoldDB" id="A0A5C3KDA2"/>
<dbReference type="InterPro" id="IPR008030">
    <property type="entry name" value="NmrA-like"/>
</dbReference>
<sequence length="312" mass="34608">MSTTSDSTATTLFTGGASQVGVAIAKLLVAEGRKVLFGSRSGRVPDGFSSVKFDWDDPSTFENPFKVDGYDIQSVYLLPPPLKVYSADEVFAFIDIAIARGVKKFVLITGTSVEMSDADRVGSNLALDRHRCSMAKVHKYLDSKGVEYCVLRPTWFMENFVVNHGQNIRNRDQFTSSVPKGKIPLVSAEDVARAGFEAFTSDKKHITERIVIGPEFMTYDEAAEILSDVVGRTITHQAIPGETLETLYKQFGMPPEFAAFMVALEKASDEGMDLKLVKRLENENKTENLYVGKIRLRDWAEKNKGAWIKVSA</sequence>
<dbReference type="STRING" id="230819.A0A5C3KDA2"/>
<proteinExistence type="predicted"/>
<evidence type="ECO:0000259" key="1">
    <source>
        <dbReference type="Pfam" id="PF05368"/>
    </source>
</evidence>
<organism evidence="2 3">
    <name type="scientific">Coprinopsis marcescibilis</name>
    <name type="common">Agaric fungus</name>
    <name type="synonym">Psathyrella marcescibilis</name>
    <dbReference type="NCBI Taxonomy" id="230819"/>
    <lineage>
        <taxon>Eukaryota</taxon>
        <taxon>Fungi</taxon>
        <taxon>Dikarya</taxon>
        <taxon>Basidiomycota</taxon>
        <taxon>Agaricomycotina</taxon>
        <taxon>Agaricomycetes</taxon>
        <taxon>Agaricomycetidae</taxon>
        <taxon>Agaricales</taxon>
        <taxon>Agaricineae</taxon>
        <taxon>Psathyrellaceae</taxon>
        <taxon>Coprinopsis</taxon>
    </lineage>
</organism>